<protein>
    <recommendedName>
        <fullName evidence="5">Leucine-rich repeat domain-containing protein</fullName>
    </recommendedName>
</protein>
<dbReference type="RefSeq" id="WP_109190842.1">
    <property type="nucleotide sequence ID" value="NZ_CP029255.1"/>
</dbReference>
<dbReference type="PROSITE" id="PS51450">
    <property type="entry name" value="LRR"/>
    <property type="match status" value="1"/>
</dbReference>
<keyword evidence="1" id="KW-0433">Leucine-rich repeat</keyword>
<evidence type="ECO:0008006" key="5">
    <source>
        <dbReference type="Google" id="ProtNLM"/>
    </source>
</evidence>
<accession>A0A2S1YGU1</accession>
<dbReference type="InterPro" id="IPR001611">
    <property type="entry name" value="Leu-rich_rpt"/>
</dbReference>
<organism evidence="3 4">
    <name type="scientific">Flavobacterium crocinum</name>
    <dbReference type="NCBI Taxonomy" id="2183896"/>
    <lineage>
        <taxon>Bacteria</taxon>
        <taxon>Pseudomonadati</taxon>
        <taxon>Bacteroidota</taxon>
        <taxon>Flavobacteriia</taxon>
        <taxon>Flavobacteriales</taxon>
        <taxon>Flavobacteriaceae</taxon>
        <taxon>Flavobacterium</taxon>
    </lineage>
</organism>
<gene>
    <name evidence="3" type="ORF">HYN56_03125</name>
</gene>
<evidence type="ECO:0000313" key="3">
    <source>
        <dbReference type="EMBL" id="AWK03265.1"/>
    </source>
</evidence>
<dbReference type="AlphaFoldDB" id="A0A2S1YGU1"/>
<sequence length="386" mass="44505">MDITHSFTDSAFKQYILENFSQDKTTIQTNDIENIISLDLSAQKLKNLNGLEYFISLKSLNCSYNKLQSIDVSHNLHLEELICNENEILSLDLSANTELQHLNCGFNRLKKLKLKNNTLLKELICHWNLLTDLSTDNNPLLEELDFSYNHIFGIELGEKPHLKHLECSQNGLLNLDLSGCISLETLRCSNNVLKQLNLQNNKELEDLRCFYNHISILDISQNTMLKRLYCSDNKIAVLDTSNNPKLESLDYANNLIKEEDHIIDEIVVFKYDISSSTYFARLVFEDSELYVSTQARTKKEIEKLSSIITKLYKNFAQLNQEALAFIQQKHPDEDIETLKPSDIIFDDEESFRIGYDAGDSPAGRLILYVSFNAKLKMSDEIIYETY</sequence>
<dbReference type="EMBL" id="CP029255">
    <property type="protein sequence ID" value="AWK03265.1"/>
    <property type="molecule type" value="Genomic_DNA"/>
</dbReference>
<proteinExistence type="predicted"/>
<dbReference type="SUPFAM" id="SSF52058">
    <property type="entry name" value="L domain-like"/>
    <property type="match status" value="1"/>
</dbReference>
<dbReference type="Gene3D" id="3.80.10.10">
    <property type="entry name" value="Ribonuclease Inhibitor"/>
    <property type="match status" value="1"/>
</dbReference>
<dbReference type="GO" id="GO:0035591">
    <property type="term" value="F:signaling adaptor activity"/>
    <property type="evidence" value="ECO:0007669"/>
    <property type="project" value="TreeGrafter"/>
</dbReference>
<reference evidence="3 4" key="1">
    <citation type="submission" date="2018-05" db="EMBL/GenBank/DDBJ databases">
        <title>Genome sequencing of Flavobacterium sp. HYN0056.</title>
        <authorList>
            <person name="Yi H."/>
            <person name="Baek C."/>
        </authorList>
    </citation>
    <scope>NUCLEOTIDE SEQUENCE [LARGE SCALE GENOMIC DNA]</scope>
    <source>
        <strain evidence="3 4">HYN0056</strain>
    </source>
</reference>
<dbReference type="OrthoDB" id="3179827at2"/>
<dbReference type="PANTHER" id="PTHR47566">
    <property type="match status" value="1"/>
</dbReference>
<evidence type="ECO:0000256" key="2">
    <source>
        <dbReference type="ARBA" id="ARBA00022737"/>
    </source>
</evidence>
<evidence type="ECO:0000256" key="1">
    <source>
        <dbReference type="ARBA" id="ARBA00022614"/>
    </source>
</evidence>
<dbReference type="InterPro" id="IPR032675">
    <property type="entry name" value="LRR_dom_sf"/>
</dbReference>
<evidence type="ECO:0000313" key="4">
    <source>
        <dbReference type="Proteomes" id="UP000245250"/>
    </source>
</evidence>
<keyword evidence="2" id="KW-0677">Repeat</keyword>
<dbReference type="PANTHER" id="PTHR47566:SF1">
    <property type="entry name" value="PROTEIN NUD1"/>
    <property type="match status" value="1"/>
</dbReference>
<dbReference type="KEGG" id="fcr:HYN56_03125"/>
<name>A0A2S1YGU1_9FLAO</name>
<dbReference type="Proteomes" id="UP000245250">
    <property type="component" value="Chromosome"/>
</dbReference>
<keyword evidence="4" id="KW-1185">Reference proteome</keyword>
<dbReference type="InterPro" id="IPR052574">
    <property type="entry name" value="CDIRP"/>
</dbReference>